<keyword evidence="2 6" id="KW-0812">Transmembrane</keyword>
<evidence type="ECO:0000256" key="2">
    <source>
        <dbReference type="ARBA" id="ARBA00022692"/>
    </source>
</evidence>
<keyword evidence="9" id="KW-1185">Reference proteome</keyword>
<feature type="transmembrane region" description="Helical" evidence="6">
    <location>
        <begin position="254"/>
        <end position="274"/>
    </location>
</feature>
<proteinExistence type="inferred from homology"/>
<dbReference type="GO" id="GO:0000045">
    <property type="term" value="P:autophagosome assembly"/>
    <property type="evidence" value="ECO:0007669"/>
    <property type="project" value="TreeGrafter"/>
</dbReference>
<protein>
    <recommendedName>
        <fullName evidence="7">VTT domain-containing protein</fullName>
    </recommendedName>
</protein>
<name>A0A7R9BGP7_9CRUS</name>
<evidence type="ECO:0000256" key="4">
    <source>
        <dbReference type="ARBA" id="ARBA00023136"/>
    </source>
</evidence>
<feature type="transmembrane region" description="Helical" evidence="6">
    <location>
        <begin position="286"/>
        <end position="307"/>
    </location>
</feature>
<feature type="transmembrane region" description="Helical" evidence="6">
    <location>
        <begin position="77"/>
        <end position="97"/>
    </location>
</feature>
<comment type="similarity">
    <text evidence="5">Belongs to the TMEM41 family.</text>
</comment>
<evidence type="ECO:0000313" key="9">
    <source>
        <dbReference type="Proteomes" id="UP000678499"/>
    </source>
</evidence>
<feature type="domain" description="VTT" evidence="7">
    <location>
        <begin position="154"/>
        <end position="274"/>
    </location>
</feature>
<gene>
    <name evidence="8" type="ORF">NMOB1V02_LOCUS1279</name>
</gene>
<dbReference type="InterPro" id="IPR045014">
    <property type="entry name" value="TM41A/B"/>
</dbReference>
<evidence type="ECO:0000256" key="5">
    <source>
        <dbReference type="ARBA" id="ARBA00025797"/>
    </source>
</evidence>
<feature type="transmembrane region" description="Helical" evidence="6">
    <location>
        <begin position="172"/>
        <end position="195"/>
    </location>
</feature>
<dbReference type="AlphaFoldDB" id="A0A7R9BGP7"/>
<dbReference type="PANTHER" id="PTHR43220">
    <property type="match status" value="1"/>
</dbReference>
<evidence type="ECO:0000256" key="6">
    <source>
        <dbReference type="SAM" id="Phobius"/>
    </source>
</evidence>
<feature type="transmembrane region" description="Helical" evidence="6">
    <location>
        <begin position="134"/>
        <end position="160"/>
    </location>
</feature>
<dbReference type="EMBL" id="OA882163">
    <property type="protein sequence ID" value="CAD7273388.1"/>
    <property type="molecule type" value="Genomic_DNA"/>
</dbReference>
<dbReference type="GO" id="GO:0005789">
    <property type="term" value="C:endoplasmic reticulum membrane"/>
    <property type="evidence" value="ECO:0007669"/>
    <property type="project" value="TreeGrafter"/>
</dbReference>
<dbReference type="Pfam" id="PF09335">
    <property type="entry name" value="VTT_dom"/>
    <property type="match status" value="1"/>
</dbReference>
<evidence type="ECO:0000256" key="1">
    <source>
        <dbReference type="ARBA" id="ARBA00004141"/>
    </source>
</evidence>
<evidence type="ECO:0000259" key="7">
    <source>
        <dbReference type="Pfam" id="PF09335"/>
    </source>
</evidence>
<sequence>MLELRESVGEVVSSVFAGVKNLHLSVGQNSEKPLLPVIVRRLEEFPNYGIMDPLIKPRAESHSKVKTGSGGENSTRFAVFVLLCLFLGSVTTLFYILTMFPELEEQEKPHMKLPRDIEDAKNLGRVLSRYNEKYFGSVLSGVFVTYIFLQTFAIPGSIFLSIMSGFLFPFPLALALVCLCSAIGASMCYQLSIIVGRPLMKRYFPERVKEWALKVERHKDNLLFYMLFLRITPLVPNWFINLSAPIVGVSLSPFFWGTFLGVAPPSFVAIQAGTTLHKLTSTSEAVSWNSMLLLGVFAGLSLLPIVFKRKLREKFD</sequence>
<dbReference type="PANTHER" id="PTHR43220:SF18">
    <property type="entry name" value="TRANSMEMBRANE PROTEIN 41B"/>
    <property type="match status" value="1"/>
</dbReference>
<dbReference type="EMBL" id="CAJPEX010000126">
    <property type="protein sequence ID" value="CAG0913540.1"/>
    <property type="molecule type" value="Genomic_DNA"/>
</dbReference>
<reference evidence="8" key="1">
    <citation type="submission" date="2020-11" db="EMBL/GenBank/DDBJ databases">
        <authorList>
            <person name="Tran Van P."/>
        </authorList>
    </citation>
    <scope>NUCLEOTIDE SEQUENCE</scope>
</reference>
<keyword evidence="3 6" id="KW-1133">Transmembrane helix</keyword>
<evidence type="ECO:0000313" key="8">
    <source>
        <dbReference type="EMBL" id="CAD7273388.1"/>
    </source>
</evidence>
<dbReference type="InterPro" id="IPR032816">
    <property type="entry name" value="VTT_dom"/>
</dbReference>
<accession>A0A7R9BGP7</accession>
<feature type="transmembrane region" description="Helical" evidence="6">
    <location>
        <begin position="222"/>
        <end position="242"/>
    </location>
</feature>
<organism evidence="8">
    <name type="scientific">Notodromas monacha</name>
    <dbReference type="NCBI Taxonomy" id="399045"/>
    <lineage>
        <taxon>Eukaryota</taxon>
        <taxon>Metazoa</taxon>
        <taxon>Ecdysozoa</taxon>
        <taxon>Arthropoda</taxon>
        <taxon>Crustacea</taxon>
        <taxon>Oligostraca</taxon>
        <taxon>Ostracoda</taxon>
        <taxon>Podocopa</taxon>
        <taxon>Podocopida</taxon>
        <taxon>Cypridocopina</taxon>
        <taxon>Cypridoidea</taxon>
        <taxon>Cyprididae</taxon>
        <taxon>Notodromas</taxon>
    </lineage>
</organism>
<comment type="subcellular location">
    <subcellularLocation>
        <location evidence="1">Membrane</location>
        <topology evidence="1">Multi-pass membrane protein</topology>
    </subcellularLocation>
</comment>
<dbReference type="OrthoDB" id="3364966at2759"/>
<dbReference type="Proteomes" id="UP000678499">
    <property type="component" value="Unassembled WGS sequence"/>
</dbReference>
<keyword evidence="4 6" id="KW-0472">Membrane</keyword>
<evidence type="ECO:0000256" key="3">
    <source>
        <dbReference type="ARBA" id="ARBA00022989"/>
    </source>
</evidence>